<dbReference type="Gene3D" id="3.30.420.10">
    <property type="entry name" value="Ribonuclease H-like superfamily/Ribonuclease H"/>
    <property type="match status" value="1"/>
</dbReference>
<feature type="domain" description="Transposase Tc1-like" evidence="1">
    <location>
        <begin position="16"/>
        <end position="75"/>
    </location>
</feature>
<evidence type="ECO:0000259" key="1">
    <source>
        <dbReference type="Pfam" id="PF01498"/>
    </source>
</evidence>
<keyword evidence="4" id="KW-1185">Reference proteome</keyword>
<name>A0A8J2N7V5_9PLEO</name>
<evidence type="ECO:0000313" key="4">
    <source>
        <dbReference type="Proteomes" id="UP000676310"/>
    </source>
</evidence>
<dbReference type="EMBL" id="CAJRGZ010000022">
    <property type="protein sequence ID" value="CAG5174620.1"/>
    <property type="molecule type" value="Genomic_DNA"/>
</dbReference>
<comment type="caution">
    <text evidence="3">The sequence shown here is derived from an EMBL/GenBank/DDBJ whole genome shotgun (WGS) entry which is preliminary data.</text>
</comment>
<protein>
    <recommendedName>
        <fullName evidence="5">Tc1-like transposase DDE domain-containing protein</fullName>
    </recommendedName>
</protein>
<evidence type="ECO:0000313" key="3">
    <source>
        <dbReference type="EMBL" id="CAG5174620.1"/>
    </source>
</evidence>
<dbReference type="Pfam" id="PF01498">
    <property type="entry name" value="HTH_Tnp_Tc3_2"/>
    <property type="match status" value="1"/>
</dbReference>
<dbReference type="InterPro" id="IPR038717">
    <property type="entry name" value="Tc1-like_DDE_dom"/>
</dbReference>
<feature type="domain" description="Tc1-like transposase DDE" evidence="2">
    <location>
        <begin position="174"/>
        <end position="232"/>
    </location>
</feature>
<dbReference type="InterPro" id="IPR002492">
    <property type="entry name" value="Transposase_Tc1-like"/>
</dbReference>
<dbReference type="InterPro" id="IPR052338">
    <property type="entry name" value="Transposase_5"/>
</dbReference>
<dbReference type="OrthoDB" id="5410741at2759"/>
<dbReference type="GO" id="GO:0003677">
    <property type="term" value="F:DNA binding"/>
    <property type="evidence" value="ECO:0007669"/>
    <property type="project" value="InterPro"/>
</dbReference>
<proteinExistence type="predicted"/>
<dbReference type="AlphaFoldDB" id="A0A8J2N7V5"/>
<sequence>METQRQLISHATANAVQRRKTWRDIAKELGIDIGDVALNNLFHRHGYKRYRARKKPYHSEKQLRDRLNWAEERRNWTPEQWQRFVWSDESSFTMDWGLVYVTRTIDEGDLTDCMLPRFRKYSEWMVWGCIANGVKGPLVFVERDWGKAKKGKKKGTIDGAAMRKHIVPKILEMKEFMETFIIPKETIIFMEDGAGAHRSRETHELYAKKSIHRDNHPANSPDLNPIEPIWLYL</sequence>
<evidence type="ECO:0008006" key="5">
    <source>
        <dbReference type="Google" id="ProtNLM"/>
    </source>
</evidence>
<dbReference type="GeneID" id="67019867"/>
<dbReference type="Proteomes" id="UP000676310">
    <property type="component" value="Unassembled WGS sequence"/>
</dbReference>
<dbReference type="RefSeq" id="XP_043171388.1">
    <property type="nucleotide sequence ID" value="XM_043315453.1"/>
</dbReference>
<dbReference type="InterPro" id="IPR036397">
    <property type="entry name" value="RNaseH_sf"/>
</dbReference>
<dbReference type="PANTHER" id="PTHR23022:SF119">
    <property type="entry name" value="TC1-LIKE TRANSPOSASE DDE DOMAIN-CONTAINING PROTEIN"/>
    <property type="match status" value="1"/>
</dbReference>
<organism evidence="3 4">
    <name type="scientific">Alternaria atra</name>
    <dbReference type="NCBI Taxonomy" id="119953"/>
    <lineage>
        <taxon>Eukaryota</taxon>
        <taxon>Fungi</taxon>
        <taxon>Dikarya</taxon>
        <taxon>Ascomycota</taxon>
        <taxon>Pezizomycotina</taxon>
        <taxon>Dothideomycetes</taxon>
        <taxon>Pleosporomycetidae</taxon>
        <taxon>Pleosporales</taxon>
        <taxon>Pleosporineae</taxon>
        <taxon>Pleosporaceae</taxon>
        <taxon>Alternaria</taxon>
        <taxon>Alternaria sect. Ulocladioides</taxon>
    </lineage>
</organism>
<gene>
    <name evidence="3" type="ORF">ALTATR162_LOCUS7824</name>
</gene>
<evidence type="ECO:0000259" key="2">
    <source>
        <dbReference type="Pfam" id="PF13358"/>
    </source>
</evidence>
<dbReference type="GO" id="GO:0006313">
    <property type="term" value="P:DNA transposition"/>
    <property type="evidence" value="ECO:0007669"/>
    <property type="project" value="InterPro"/>
</dbReference>
<accession>A0A8J2N7V5</accession>
<dbReference type="PANTHER" id="PTHR23022">
    <property type="entry name" value="TRANSPOSABLE ELEMENT-RELATED"/>
    <property type="match status" value="1"/>
</dbReference>
<dbReference type="GO" id="GO:0015074">
    <property type="term" value="P:DNA integration"/>
    <property type="evidence" value="ECO:0007669"/>
    <property type="project" value="InterPro"/>
</dbReference>
<dbReference type="Pfam" id="PF13358">
    <property type="entry name" value="DDE_3"/>
    <property type="match status" value="1"/>
</dbReference>
<reference evidence="3" key="1">
    <citation type="submission" date="2021-05" db="EMBL/GenBank/DDBJ databases">
        <authorList>
            <person name="Stam R."/>
        </authorList>
    </citation>
    <scope>NUCLEOTIDE SEQUENCE</scope>
    <source>
        <strain evidence="3">CS162</strain>
    </source>
</reference>